<dbReference type="InterPro" id="IPR023151">
    <property type="entry name" value="PEP_util_CS"/>
</dbReference>
<evidence type="ECO:0000313" key="24">
    <source>
        <dbReference type="EMBL" id="MFC5366461.1"/>
    </source>
</evidence>
<dbReference type="EMBL" id="JBHSKX010000001">
    <property type="protein sequence ID" value="MFC5366461.1"/>
    <property type="molecule type" value="Genomic_DNA"/>
</dbReference>
<feature type="active site" description="Proton donor" evidence="17">
    <location>
        <position position="514"/>
    </location>
</feature>
<feature type="binding site" evidence="18">
    <location>
        <position position="290"/>
    </location>
    <ligand>
        <name>phosphoenolpyruvate</name>
        <dbReference type="ChEBI" id="CHEBI:58702"/>
    </ligand>
</feature>
<dbReference type="RefSeq" id="WP_227228193.1">
    <property type="nucleotide sequence ID" value="NZ_JAJCVJ010000001.1"/>
</dbReference>
<dbReference type="InterPro" id="IPR036637">
    <property type="entry name" value="Phosphohistidine_dom_sf"/>
</dbReference>
<dbReference type="InterPro" id="IPR024692">
    <property type="entry name" value="PTS_EI"/>
</dbReference>
<dbReference type="InterPro" id="IPR006318">
    <property type="entry name" value="PTS_EI-like"/>
</dbReference>
<dbReference type="PRINTS" id="PR01736">
    <property type="entry name" value="PHPHTRNFRASE"/>
</dbReference>
<feature type="compositionally biased region" description="Basic and acidic residues" evidence="20">
    <location>
        <begin position="42"/>
        <end position="52"/>
    </location>
</feature>
<dbReference type="InterPro" id="IPR008731">
    <property type="entry name" value="PTS_EIN"/>
</dbReference>
<dbReference type="PANTHER" id="PTHR46244:SF3">
    <property type="entry name" value="PHOSPHOENOLPYRUVATE-PROTEIN PHOSPHOTRANSFERASE"/>
    <property type="match status" value="1"/>
</dbReference>
<evidence type="ECO:0000256" key="13">
    <source>
        <dbReference type="ARBA" id="ARBA00022723"/>
    </source>
</evidence>
<dbReference type="InterPro" id="IPR015813">
    <property type="entry name" value="Pyrv/PenolPyrv_kinase-like_dom"/>
</dbReference>
<comment type="caution">
    <text evidence="24">The sequence shown here is derived from an EMBL/GenBank/DDBJ whole genome shotgun (WGS) entry which is preliminary data.</text>
</comment>
<evidence type="ECO:0000313" key="25">
    <source>
        <dbReference type="Proteomes" id="UP001596201"/>
    </source>
</evidence>
<feature type="binding site" evidence="18">
    <location>
        <position position="326"/>
    </location>
    <ligand>
        <name>phosphoenolpyruvate</name>
        <dbReference type="ChEBI" id="CHEBI:58702"/>
    </ligand>
</feature>
<dbReference type="GO" id="GO:0016301">
    <property type="term" value="F:kinase activity"/>
    <property type="evidence" value="ECO:0007669"/>
    <property type="project" value="UniProtKB-KW"/>
</dbReference>
<feature type="region of interest" description="Disordered" evidence="20">
    <location>
        <begin position="236"/>
        <end position="256"/>
    </location>
</feature>
<evidence type="ECO:0000256" key="9">
    <source>
        <dbReference type="ARBA" id="ARBA00022490"/>
    </source>
</evidence>
<name>A0ABD5R9C5_9EURY</name>
<evidence type="ECO:0000256" key="20">
    <source>
        <dbReference type="SAM" id="MobiDB-lite"/>
    </source>
</evidence>
<comment type="catalytic activity">
    <reaction evidence="1">
        <text>L-histidyl-[protein] + phosphoenolpyruvate = N(pros)-phospho-L-histidyl-[protein] + pyruvate</text>
        <dbReference type="Rhea" id="RHEA:23880"/>
        <dbReference type="Rhea" id="RHEA-COMP:9745"/>
        <dbReference type="Rhea" id="RHEA-COMP:9746"/>
        <dbReference type="ChEBI" id="CHEBI:15361"/>
        <dbReference type="ChEBI" id="CHEBI:29979"/>
        <dbReference type="ChEBI" id="CHEBI:58702"/>
        <dbReference type="ChEBI" id="CHEBI:64837"/>
        <dbReference type="EC" id="2.7.3.9"/>
    </reaction>
</comment>
<keyword evidence="14" id="KW-0418">Kinase</keyword>
<dbReference type="SUPFAM" id="SSF47831">
    <property type="entry name" value="Enzyme I of the PEP:sugar phosphotransferase system HPr-binding (sub)domain"/>
    <property type="match status" value="1"/>
</dbReference>
<sequence length="580" mass="61445">MPDERVLSGIGVTPRVGVGTARWHRPEIELSDPPAPETVDPEAERSRFETARDRAREAIERERDRAEERVGAEEAAVFDAHRQFLDDPQISEGVESALGDGLPAEHAVQRTFDRFVEQFAGMEGRMAERADDLRDLRDRLLRILTDATTTDLAAVPEGTVLLAERLTPSDTAALDPERVAGVAVQTGGRTSHAAIFARALALPAVVGVGDALSDVPEGAAVLVDGEAGEVVVDPGENRRASADESAGASVREGRVTTTDGRAVEVAANVGRPVEVDPAVERGADGIGLYRTEFLFLDRDAPPDEAEQMAAYRSALAAFPEGRVVCRTLDVGGDKPIPYLDLPESENPFLGERGIRRSLGPDADLFETQLRALLRAGAESGDDGGGEDADDETGAALGDLAVMLPMVSRIEEVESVLAVLESVASDLDSAGVPYAMPEFGVMVETPAAATLAGDLAERVDFLSIGTNDLTQYVMAASRGDERVAALHDPLYPAVLRTIRQTTRAADGTDCWVGMCGEMAGDPALTELLIGLGLDELSASVVTVPDVKARVSETDSEAARALAERALAAETVAEVREIVGIE</sequence>
<dbReference type="Pfam" id="PF02896">
    <property type="entry name" value="PEP-utilizers_C"/>
    <property type="match status" value="1"/>
</dbReference>
<evidence type="ECO:0000259" key="21">
    <source>
        <dbReference type="Pfam" id="PF00391"/>
    </source>
</evidence>
<keyword evidence="25" id="KW-1185">Reference proteome</keyword>
<feature type="domain" description="PEP-utilising enzyme mobile" evidence="21">
    <location>
        <begin position="156"/>
        <end position="228"/>
    </location>
</feature>
<evidence type="ECO:0000256" key="5">
    <source>
        <dbReference type="ARBA" id="ARBA00007837"/>
    </source>
</evidence>
<evidence type="ECO:0000256" key="4">
    <source>
        <dbReference type="ARBA" id="ARBA00004496"/>
    </source>
</evidence>
<dbReference type="PROSITE" id="PS00742">
    <property type="entry name" value="PEP_ENZYMES_2"/>
    <property type="match status" value="1"/>
</dbReference>
<evidence type="ECO:0000256" key="16">
    <source>
        <dbReference type="ARBA" id="ARBA00033235"/>
    </source>
</evidence>
<dbReference type="EC" id="2.7.3.9" evidence="6"/>
<keyword evidence="8" id="KW-0813">Transport</keyword>
<dbReference type="InterPro" id="IPR036618">
    <property type="entry name" value="PtsI_HPr-bd_sf"/>
</dbReference>
<dbReference type="AlphaFoldDB" id="A0ABD5R9C5"/>
<evidence type="ECO:0000256" key="1">
    <source>
        <dbReference type="ARBA" id="ARBA00000683"/>
    </source>
</evidence>
<evidence type="ECO:0000256" key="18">
    <source>
        <dbReference type="PIRSR" id="PIRSR000732-2"/>
    </source>
</evidence>
<reference evidence="24 25" key="1">
    <citation type="journal article" date="2019" name="Int. J. Syst. Evol. Microbiol.">
        <title>The Global Catalogue of Microorganisms (GCM) 10K type strain sequencing project: providing services to taxonomists for standard genome sequencing and annotation.</title>
        <authorList>
            <consortium name="The Broad Institute Genomics Platform"/>
            <consortium name="The Broad Institute Genome Sequencing Center for Infectious Disease"/>
            <person name="Wu L."/>
            <person name="Ma J."/>
        </authorList>
    </citation>
    <scope>NUCLEOTIDE SEQUENCE [LARGE SCALE GENOMIC DNA]</scope>
    <source>
        <strain evidence="24 25">CGMCC 1.12237</strain>
    </source>
</reference>
<comment type="subcellular location">
    <subcellularLocation>
        <location evidence="4">Cytoplasm</location>
    </subcellularLocation>
</comment>
<dbReference type="GO" id="GO:0046872">
    <property type="term" value="F:metal ion binding"/>
    <property type="evidence" value="ECO:0007669"/>
    <property type="project" value="UniProtKB-KW"/>
</dbReference>
<dbReference type="PIRSF" id="PIRSF000732">
    <property type="entry name" value="PTS_enzyme_I"/>
    <property type="match status" value="1"/>
</dbReference>
<dbReference type="Gene3D" id="3.50.30.10">
    <property type="entry name" value="Phosphohistidine domain"/>
    <property type="match status" value="1"/>
</dbReference>
<evidence type="ECO:0000256" key="2">
    <source>
        <dbReference type="ARBA" id="ARBA00001946"/>
    </source>
</evidence>
<dbReference type="Gene3D" id="1.10.274.10">
    <property type="entry name" value="PtsI, HPr-binding domain"/>
    <property type="match status" value="1"/>
</dbReference>
<dbReference type="InterPro" id="IPR040442">
    <property type="entry name" value="Pyrv_kinase-like_dom_sf"/>
</dbReference>
<dbReference type="SUPFAM" id="SSF52009">
    <property type="entry name" value="Phosphohistidine domain"/>
    <property type="match status" value="1"/>
</dbReference>
<keyword evidence="13 19" id="KW-0479">Metal-binding</keyword>
<keyword evidence="11 24" id="KW-0808">Transferase</keyword>
<evidence type="ECO:0000256" key="6">
    <source>
        <dbReference type="ARBA" id="ARBA00012232"/>
    </source>
</evidence>
<keyword evidence="15 19" id="KW-0460">Magnesium</keyword>
<evidence type="ECO:0000256" key="14">
    <source>
        <dbReference type="ARBA" id="ARBA00022777"/>
    </source>
</evidence>
<evidence type="ECO:0000256" key="3">
    <source>
        <dbReference type="ARBA" id="ARBA00002728"/>
    </source>
</evidence>
<accession>A0ABD5R9C5</accession>
<dbReference type="GO" id="GO:0005737">
    <property type="term" value="C:cytoplasm"/>
    <property type="evidence" value="ECO:0007669"/>
    <property type="project" value="UniProtKB-SubCell"/>
</dbReference>
<organism evidence="24 25">
    <name type="scientific">Salinirubrum litoreum</name>
    <dbReference type="NCBI Taxonomy" id="1126234"/>
    <lineage>
        <taxon>Archaea</taxon>
        <taxon>Methanobacteriati</taxon>
        <taxon>Methanobacteriota</taxon>
        <taxon>Stenosarchaea group</taxon>
        <taxon>Halobacteria</taxon>
        <taxon>Halobacteriales</taxon>
        <taxon>Haloferacaceae</taxon>
        <taxon>Salinirubrum</taxon>
    </lineage>
</organism>
<dbReference type="Pfam" id="PF00391">
    <property type="entry name" value="PEP-utilizers"/>
    <property type="match status" value="1"/>
</dbReference>
<comment type="cofactor">
    <cofactor evidence="2 19">
        <name>Mg(2+)</name>
        <dbReference type="ChEBI" id="CHEBI:18420"/>
    </cofactor>
</comment>
<protein>
    <recommendedName>
        <fullName evidence="7">Phosphoenolpyruvate-protein phosphotransferase</fullName>
        <ecNumber evidence="6">2.7.3.9</ecNumber>
    </recommendedName>
    <alternativeName>
        <fullName evidence="16">Phosphotransferase system, enzyme I</fullName>
    </alternativeName>
</protein>
<dbReference type="Proteomes" id="UP001596201">
    <property type="component" value="Unassembled WGS sequence"/>
</dbReference>
<evidence type="ECO:0000256" key="11">
    <source>
        <dbReference type="ARBA" id="ARBA00022679"/>
    </source>
</evidence>
<evidence type="ECO:0000259" key="23">
    <source>
        <dbReference type="Pfam" id="PF05524"/>
    </source>
</evidence>
<feature type="region of interest" description="Disordered" evidence="20">
    <location>
        <begin position="18"/>
        <end position="52"/>
    </location>
</feature>
<comment type="function">
    <text evidence="3">General (non sugar-specific) component of the phosphoenolpyruvate-dependent sugar phosphotransferase system (sugar PTS). This major carbohydrate active-transport system catalyzes the phosphorylation of incoming sugar substrates concomitantly with their translocation across the cell membrane. Enzyme I transfers the phosphoryl group from phosphoenolpyruvate (PEP) to the phosphoryl carrier protein (HPr).</text>
</comment>
<evidence type="ECO:0000256" key="15">
    <source>
        <dbReference type="ARBA" id="ARBA00022842"/>
    </source>
</evidence>
<feature type="binding site" evidence="19">
    <location>
        <position position="467"/>
    </location>
    <ligand>
        <name>Mg(2+)</name>
        <dbReference type="ChEBI" id="CHEBI:18420"/>
    </ligand>
</feature>
<dbReference type="GO" id="GO:0008965">
    <property type="term" value="F:phosphoenolpyruvate-protein phosphotransferase activity"/>
    <property type="evidence" value="ECO:0007669"/>
    <property type="project" value="UniProtKB-EC"/>
</dbReference>
<dbReference type="GO" id="GO:0009401">
    <property type="term" value="P:phosphoenolpyruvate-dependent sugar phosphotransferase system"/>
    <property type="evidence" value="ECO:0007669"/>
    <property type="project" value="UniProtKB-KW"/>
</dbReference>
<keyword evidence="9" id="KW-0963">Cytoplasm</keyword>
<evidence type="ECO:0000256" key="12">
    <source>
        <dbReference type="ARBA" id="ARBA00022683"/>
    </source>
</evidence>
<dbReference type="SUPFAM" id="SSF51621">
    <property type="entry name" value="Phosphoenolpyruvate/pyruvate domain"/>
    <property type="match status" value="1"/>
</dbReference>
<evidence type="ECO:0000256" key="19">
    <source>
        <dbReference type="PIRSR" id="PIRSR000732-3"/>
    </source>
</evidence>
<dbReference type="InterPro" id="IPR000121">
    <property type="entry name" value="PEP_util_C"/>
</dbReference>
<evidence type="ECO:0000256" key="8">
    <source>
        <dbReference type="ARBA" id="ARBA00022448"/>
    </source>
</evidence>
<dbReference type="Gene3D" id="3.20.20.60">
    <property type="entry name" value="Phosphoenolpyruvate-binding domains"/>
    <property type="match status" value="1"/>
</dbReference>
<keyword evidence="10" id="KW-0762">Sugar transport</keyword>
<feature type="binding site" evidence="18">
    <location>
        <position position="477"/>
    </location>
    <ligand>
        <name>phosphoenolpyruvate</name>
        <dbReference type="ChEBI" id="CHEBI:58702"/>
    </ligand>
</feature>
<dbReference type="InterPro" id="IPR008279">
    <property type="entry name" value="PEP-util_enz_mobile_dom"/>
</dbReference>
<evidence type="ECO:0000256" key="10">
    <source>
        <dbReference type="ARBA" id="ARBA00022597"/>
    </source>
</evidence>
<evidence type="ECO:0000256" key="17">
    <source>
        <dbReference type="PIRSR" id="PIRSR000732-1"/>
    </source>
</evidence>
<feature type="domain" description="Phosphotransferase system enzyme I N-terminal" evidence="23">
    <location>
        <begin position="8"/>
        <end position="129"/>
    </location>
</feature>
<feature type="domain" description="PEP-utilising enzyme C-terminal" evidence="22">
    <location>
        <begin position="250"/>
        <end position="552"/>
    </location>
</feature>
<feature type="binding site" evidence="18">
    <location>
        <begin position="466"/>
        <end position="467"/>
    </location>
    <ligand>
        <name>phosphoenolpyruvate</name>
        <dbReference type="ChEBI" id="CHEBI:58702"/>
    </ligand>
</feature>
<dbReference type="Pfam" id="PF05524">
    <property type="entry name" value="PEP-utilisers_N"/>
    <property type="match status" value="1"/>
</dbReference>
<evidence type="ECO:0000256" key="7">
    <source>
        <dbReference type="ARBA" id="ARBA00016544"/>
    </source>
</evidence>
<dbReference type="NCBIfam" id="TIGR01417">
    <property type="entry name" value="PTS_I_fam"/>
    <property type="match status" value="1"/>
</dbReference>
<dbReference type="InterPro" id="IPR050499">
    <property type="entry name" value="PEP-utilizing_PTS_enzyme"/>
</dbReference>
<comment type="similarity">
    <text evidence="5">Belongs to the PEP-utilizing enzyme family.</text>
</comment>
<gene>
    <name evidence="24" type="primary">ptsP</name>
    <name evidence="24" type="ORF">ACFPJ5_05875</name>
</gene>
<feature type="binding site" evidence="19">
    <location>
        <position position="443"/>
    </location>
    <ligand>
        <name>Mg(2+)</name>
        <dbReference type="ChEBI" id="CHEBI:18420"/>
    </ligand>
</feature>
<keyword evidence="12" id="KW-0598">Phosphotransferase system</keyword>
<evidence type="ECO:0000259" key="22">
    <source>
        <dbReference type="Pfam" id="PF02896"/>
    </source>
</evidence>
<dbReference type="PANTHER" id="PTHR46244">
    <property type="entry name" value="PHOSPHOENOLPYRUVATE-PROTEIN PHOSPHOTRANSFERASE"/>
    <property type="match status" value="1"/>
</dbReference>
<feature type="active site" description="Tele-phosphohistidine intermediate" evidence="17">
    <location>
        <position position="192"/>
    </location>
</feature>
<proteinExistence type="inferred from homology"/>